<dbReference type="RefSeq" id="WP_169500049.1">
    <property type="nucleotide sequence ID" value="NZ_JABBFZ010000016.1"/>
</dbReference>
<proteinExistence type="predicted"/>
<dbReference type="SUPFAM" id="SSF56281">
    <property type="entry name" value="Metallo-hydrolase/oxidoreductase"/>
    <property type="match status" value="1"/>
</dbReference>
<feature type="domain" description="Metallo-beta-lactamase" evidence="3">
    <location>
        <begin position="50"/>
        <end position="242"/>
    </location>
</feature>
<reference evidence="4 5" key="1">
    <citation type="submission" date="2020-04" db="EMBL/GenBank/DDBJ databases">
        <title>Paraburkholderia sp. G-4-1-8 isolated from soil.</title>
        <authorList>
            <person name="Dahal R.H."/>
        </authorList>
    </citation>
    <scope>NUCLEOTIDE SEQUENCE [LARGE SCALE GENOMIC DNA]</scope>
    <source>
        <strain evidence="4 5">G-4-1-8</strain>
    </source>
</reference>
<dbReference type="SMART" id="SM00849">
    <property type="entry name" value="Lactamase_B"/>
    <property type="match status" value="1"/>
</dbReference>
<accession>A0A7X9X9E6</accession>
<evidence type="ECO:0000259" key="3">
    <source>
        <dbReference type="SMART" id="SM00849"/>
    </source>
</evidence>
<dbReference type="EMBL" id="JABBFZ010000016">
    <property type="protein sequence ID" value="NML33860.1"/>
    <property type="molecule type" value="Genomic_DNA"/>
</dbReference>
<evidence type="ECO:0000313" key="5">
    <source>
        <dbReference type="Proteomes" id="UP000583127"/>
    </source>
</evidence>
<evidence type="ECO:0000256" key="1">
    <source>
        <dbReference type="ARBA" id="ARBA00022801"/>
    </source>
</evidence>
<dbReference type="InterPro" id="IPR036866">
    <property type="entry name" value="RibonucZ/Hydroxyglut_hydro"/>
</dbReference>
<keyword evidence="1 4" id="KW-0378">Hydrolase</keyword>
<evidence type="ECO:0000256" key="2">
    <source>
        <dbReference type="SAM" id="SignalP"/>
    </source>
</evidence>
<protein>
    <submittedName>
        <fullName evidence="4">MBL fold metallo-hydrolase</fullName>
    </submittedName>
</protein>
<sequence>MRKAALIQSIAVSFAVCLSLVCAAPASAAENEIAVTLLGTGTPILNVNRFGMSTLVEAGKQKLLFDAGRGAAIRLHQISTPLRDLDAIFITHLHSDHLTGLPDIYASAPLPTDDGRRTKPLELYGPEGIDSVANGIQTMFVENNRIRETGKEVDPAATSINAHTLAAKGGVVYEKDGVVVRAFLVDHGHVHPAYGYRIDYAGRSVVLSGDTTYAPNLVENAKGADLLVHCVSVGSRELEAAHPEYVKHFYDYLANPEMVSRILNETHPRDAVLSHISLYSRGNIARATDQEIIERIGRKYDGKFVVGQDLMRFVVSANGVARVAYQPAQRQLEPAN</sequence>
<gene>
    <name evidence="4" type="ORF">HHL14_23880</name>
</gene>
<name>A0A7X9X9E6_9BURK</name>
<feature type="signal peptide" evidence="2">
    <location>
        <begin position="1"/>
        <end position="28"/>
    </location>
</feature>
<dbReference type="PANTHER" id="PTHR46018">
    <property type="entry name" value="ZINC PHOSPHODIESTERASE ELAC PROTEIN 1"/>
    <property type="match status" value="1"/>
</dbReference>
<organism evidence="4 5">
    <name type="scientific">Paraburkholderia antibiotica</name>
    <dbReference type="NCBI Taxonomy" id="2728839"/>
    <lineage>
        <taxon>Bacteria</taxon>
        <taxon>Pseudomonadati</taxon>
        <taxon>Pseudomonadota</taxon>
        <taxon>Betaproteobacteria</taxon>
        <taxon>Burkholderiales</taxon>
        <taxon>Burkholderiaceae</taxon>
        <taxon>Paraburkholderia</taxon>
    </lineage>
</organism>
<dbReference type="PANTHER" id="PTHR46018:SF2">
    <property type="entry name" value="ZINC PHOSPHODIESTERASE ELAC PROTEIN 1"/>
    <property type="match status" value="1"/>
</dbReference>
<comment type="caution">
    <text evidence="4">The sequence shown here is derived from an EMBL/GenBank/DDBJ whole genome shotgun (WGS) entry which is preliminary data.</text>
</comment>
<dbReference type="Pfam" id="PF12706">
    <property type="entry name" value="Lactamase_B_2"/>
    <property type="match status" value="1"/>
</dbReference>
<dbReference type="CDD" id="cd07719">
    <property type="entry name" value="arylsulfatase_AtsA-like_MBL-fold"/>
    <property type="match status" value="1"/>
</dbReference>
<dbReference type="Gene3D" id="3.60.15.10">
    <property type="entry name" value="Ribonuclease Z/Hydroxyacylglutathione hydrolase-like"/>
    <property type="match status" value="1"/>
</dbReference>
<dbReference type="Proteomes" id="UP000583127">
    <property type="component" value="Unassembled WGS sequence"/>
</dbReference>
<feature type="chain" id="PRO_5030686602" evidence="2">
    <location>
        <begin position="29"/>
        <end position="336"/>
    </location>
</feature>
<dbReference type="GO" id="GO:0042781">
    <property type="term" value="F:3'-tRNA processing endoribonuclease activity"/>
    <property type="evidence" value="ECO:0007669"/>
    <property type="project" value="TreeGrafter"/>
</dbReference>
<dbReference type="AlphaFoldDB" id="A0A7X9X9E6"/>
<dbReference type="InterPro" id="IPR001279">
    <property type="entry name" value="Metallo-B-lactamas"/>
</dbReference>
<dbReference type="InterPro" id="IPR044094">
    <property type="entry name" value="AtsA-like_MBL-fold"/>
</dbReference>
<evidence type="ECO:0000313" key="4">
    <source>
        <dbReference type="EMBL" id="NML33860.1"/>
    </source>
</evidence>
<keyword evidence="5" id="KW-1185">Reference proteome</keyword>
<keyword evidence="2" id="KW-0732">Signal</keyword>